<feature type="signal peptide" evidence="1">
    <location>
        <begin position="1"/>
        <end position="29"/>
    </location>
</feature>
<feature type="chain" id="PRO_5041219906" description="DUF4087 domain-containing protein" evidence="1">
    <location>
        <begin position="30"/>
        <end position="132"/>
    </location>
</feature>
<accession>A0AA35D7J4</accession>
<gene>
    <name evidence="2" type="ORF">GHA_01819</name>
</gene>
<dbReference type="Pfam" id="PF13316">
    <property type="entry name" value="DUF4087"/>
    <property type="match status" value="1"/>
</dbReference>
<protein>
    <recommendedName>
        <fullName evidence="4">DUF4087 domain-containing protein</fullName>
    </recommendedName>
</protein>
<dbReference type="InterPro" id="IPR025145">
    <property type="entry name" value="DUF4087"/>
</dbReference>
<reference evidence="2" key="1">
    <citation type="submission" date="2020-05" db="EMBL/GenBank/DDBJ databases">
        <authorList>
            <person name="Delgado-Blas J."/>
        </authorList>
    </citation>
    <scope>NUCLEOTIDE SEQUENCE</scope>
    <source>
        <strain evidence="2">BB1454</strain>
    </source>
</reference>
<evidence type="ECO:0000313" key="2">
    <source>
        <dbReference type="EMBL" id="CAB5687895.1"/>
    </source>
</evidence>
<evidence type="ECO:0000313" key="3">
    <source>
        <dbReference type="Proteomes" id="UP000834458"/>
    </source>
</evidence>
<evidence type="ECO:0008006" key="4">
    <source>
        <dbReference type="Google" id="ProtNLM"/>
    </source>
</evidence>
<dbReference type="Proteomes" id="UP000834458">
    <property type="component" value="Unassembled WGS sequence"/>
</dbReference>
<sequence>MGDAGEGRHRRAWVLCALLGITGLSGAQAAASASQLRCGWWQNPTPGNAWLHDRHGRWTVGSQGGAQAEGDWPSFTEAQWVRTNGFYGHGCACVRVVADARTQRVTHILSATAKPLAACRQDRHLREPSQSE</sequence>
<dbReference type="RefSeq" id="WP_234687042.1">
    <property type="nucleotide sequence ID" value="NZ_CAHPRW010000051.1"/>
</dbReference>
<proteinExistence type="predicted"/>
<keyword evidence="1" id="KW-0732">Signal</keyword>
<evidence type="ECO:0000256" key="1">
    <source>
        <dbReference type="SAM" id="SignalP"/>
    </source>
</evidence>
<dbReference type="AlphaFoldDB" id="A0AA35D7J4"/>
<name>A0AA35D7J4_9BURK</name>
<organism evidence="2 3">
    <name type="scientific">Comamonas aquatica</name>
    <dbReference type="NCBI Taxonomy" id="225991"/>
    <lineage>
        <taxon>Bacteria</taxon>
        <taxon>Pseudomonadati</taxon>
        <taxon>Pseudomonadota</taxon>
        <taxon>Betaproteobacteria</taxon>
        <taxon>Burkholderiales</taxon>
        <taxon>Comamonadaceae</taxon>
        <taxon>Comamonas</taxon>
    </lineage>
</organism>
<comment type="caution">
    <text evidence="2">The sequence shown here is derived from an EMBL/GenBank/DDBJ whole genome shotgun (WGS) entry which is preliminary data.</text>
</comment>
<dbReference type="EMBL" id="CAHPSC010000021">
    <property type="protein sequence ID" value="CAB5687895.1"/>
    <property type="molecule type" value="Genomic_DNA"/>
</dbReference>